<protein>
    <recommendedName>
        <fullName evidence="2">Rap1a immunity protein domain-containing protein</fullName>
    </recommendedName>
</protein>
<reference evidence="3 4" key="1">
    <citation type="submission" date="2015-03" db="EMBL/GenBank/DDBJ databases">
        <title>Comparative genomics of Pseudomonas insights into diversity of traits involved in vanlence and defense.</title>
        <authorList>
            <person name="Qin Y."/>
        </authorList>
    </citation>
    <scope>NUCLEOTIDE SEQUENCE [LARGE SCALE GENOMIC DNA]</scope>
    <source>
        <strain evidence="3 4">C3</strain>
    </source>
</reference>
<sequence>MKAWMAVALIGAMTTSGVTPLALAAPQPGTGHELYQNCKESIGASGRNTIPSGTDMLSVGLCLGLIEGVKKTIAILQTGMSARDTQVCWPESGLTNGQGALIAINYLDRNPARLNEDQTTVVILAFKDAFPCKG</sequence>
<dbReference type="Pfam" id="PF18602">
    <property type="entry name" value="Rap1a"/>
    <property type="match status" value="1"/>
</dbReference>
<feature type="chain" id="PRO_5002478539" description="Rap1a immunity protein domain-containing protein" evidence="1">
    <location>
        <begin position="25"/>
        <end position="134"/>
    </location>
</feature>
<evidence type="ECO:0000256" key="1">
    <source>
        <dbReference type="SAM" id="SignalP"/>
    </source>
</evidence>
<organism evidence="3 4">
    <name type="scientific">Pseudomonas fluorescens</name>
    <dbReference type="NCBI Taxonomy" id="294"/>
    <lineage>
        <taxon>Bacteria</taxon>
        <taxon>Pseudomonadati</taxon>
        <taxon>Pseudomonadota</taxon>
        <taxon>Gammaproteobacteria</taxon>
        <taxon>Pseudomonadales</taxon>
        <taxon>Pseudomonadaceae</taxon>
        <taxon>Pseudomonas</taxon>
    </lineage>
</organism>
<dbReference type="PATRIC" id="fig|294.131.peg.2448"/>
<dbReference type="EMBL" id="LACD01000022">
    <property type="protein sequence ID" value="KJZ41658.1"/>
    <property type="molecule type" value="Genomic_DNA"/>
</dbReference>
<feature type="signal peptide" evidence="1">
    <location>
        <begin position="1"/>
        <end position="24"/>
    </location>
</feature>
<feature type="domain" description="Rap1a immunity protein" evidence="2">
    <location>
        <begin position="30"/>
        <end position="132"/>
    </location>
</feature>
<gene>
    <name evidence="3" type="ORF">VC34_17895</name>
</gene>
<proteinExistence type="predicted"/>
<comment type="caution">
    <text evidence="3">The sequence shown here is derived from an EMBL/GenBank/DDBJ whole genome shotgun (WGS) entry which is preliminary data.</text>
</comment>
<accession>A0A0F4TB52</accession>
<dbReference type="Proteomes" id="UP000033500">
    <property type="component" value="Unassembled WGS sequence"/>
</dbReference>
<name>A0A0F4TB52_PSEFL</name>
<dbReference type="InterPro" id="IPR041238">
    <property type="entry name" value="Rap1a"/>
</dbReference>
<evidence type="ECO:0000259" key="2">
    <source>
        <dbReference type="Pfam" id="PF18602"/>
    </source>
</evidence>
<evidence type="ECO:0000313" key="4">
    <source>
        <dbReference type="Proteomes" id="UP000033500"/>
    </source>
</evidence>
<dbReference type="AlphaFoldDB" id="A0A0F4TB52"/>
<evidence type="ECO:0000313" key="3">
    <source>
        <dbReference type="EMBL" id="KJZ41658.1"/>
    </source>
</evidence>
<dbReference type="RefSeq" id="WP_046047722.1">
    <property type="nucleotide sequence ID" value="NZ_LACD01000022.1"/>
</dbReference>
<keyword evidence="1" id="KW-0732">Signal</keyword>